<name>A0A381NLK8_9ZZZZ</name>
<protein>
    <submittedName>
        <fullName evidence="1">Uncharacterized protein</fullName>
    </submittedName>
</protein>
<proteinExistence type="predicted"/>
<organism evidence="1">
    <name type="scientific">marine metagenome</name>
    <dbReference type="NCBI Taxonomy" id="408172"/>
    <lineage>
        <taxon>unclassified sequences</taxon>
        <taxon>metagenomes</taxon>
        <taxon>ecological metagenomes</taxon>
    </lineage>
</organism>
<dbReference type="AlphaFoldDB" id="A0A381NLK8"/>
<dbReference type="EMBL" id="UINC01000403">
    <property type="protein sequence ID" value="SUZ54708.1"/>
    <property type="molecule type" value="Genomic_DNA"/>
</dbReference>
<sequence>MDDNEITYSHLKARLNKFCNDPVVLKMLIEGTILEPFPVKH</sequence>
<evidence type="ECO:0000313" key="1">
    <source>
        <dbReference type="EMBL" id="SUZ54708.1"/>
    </source>
</evidence>
<gene>
    <name evidence="1" type="ORF">METZ01_LOCUS7562</name>
</gene>
<reference evidence="1" key="1">
    <citation type="submission" date="2018-05" db="EMBL/GenBank/DDBJ databases">
        <authorList>
            <person name="Lanie J.A."/>
            <person name="Ng W.-L."/>
            <person name="Kazmierczak K.M."/>
            <person name="Andrzejewski T.M."/>
            <person name="Davidsen T.M."/>
            <person name="Wayne K.J."/>
            <person name="Tettelin H."/>
            <person name="Glass J.I."/>
            <person name="Rusch D."/>
            <person name="Podicherti R."/>
            <person name="Tsui H.-C.T."/>
            <person name="Winkler M.E."/>
        </authorList>
    </citation>
    <scope>NUCLEOTIDE SEQUENCE</scope>
</reference>
<accession>A0A381NLK8</accession>